<dbReference type="Proteomes" id="UP000537130">
    <property type="component" value="Unassembled WGS sequence"/>
</dbReference>
<dbReference type="PROSITE" id="PS50110">
    <property type="entry name" value="RESPONSE_REGULATORY"/>
    <property type="match status" value="1"/>
</dbReference>
<gene>
    <name evidence="3" type="ORF">FHR99_002484</name>
</gene>
<feature type="domain" description="Response regulatory" evidence="2">
    <location>
        <begin position="10"/>
        <end position="138"/>
    </location>
</feature>
<feature type="modified residue" description="4-aspartylphosphate" evidence="1">
    <location>
        <position position="71"/>
    </location>
</feature>
<dbReference type="SMART" id="SM00448">
    <property type="entry name" value="REC"/>
    <property type="match status" value="1"/>
</dbReference>
<protein>
    <submittedName>
        <fullName evidence="3">CheY-like chemotaxis protein</fullName>
    </submittedName>
</protein>
<dbReference type="PANTHER" id="PTHR44520">
    <property type="entry name" value="RESPONSE REGULATOR RCP1-RELATED"/>
    <property type="match status" value="1"/>
</dbReference>
<evidence type="ECO:0000313" key="4">
    <source>
        <dbReference type="Proteomes" id="UP000537130"/>
    </source>
</evidence>
<dbReference type="AlphaFoldDB" id="A0A7W4W6G3"/>
<comment type="caution">
    <text evidence="3">The sequence shown here is derived from an EMBL/GenBank/DDBJ whole genome shotgun (WGS) entry which is preliminary data.</text>
</comment>
<dbReference type="InterPro" id="IPR011006">
    <property type="entry name" value="CheY-like_superfamily"/>
</dbReference>
<evidence type="ECO:0000256" key="1">
    <source>
        <dbReference type="PROSITE-ProRule" id="PRU00169"/>
    </source>
</evidence>
<evidence type="ECO:0000313" key="3">
    <source>
        <dbReference type="EMBL" id="MBB3048210.1"/>
    </source>
</evidence>
<dbReference type="SUPFAM" id="SSF52172">
    <property type="entry name" value="CheY-like"/>
    <property type="match status" value="1"/>
</dbReference>
<keyword evidence="4" id="KW-1185">Reference proteome</keyword>
<dbReference type="InterPro" id="IPR001789">
    <property type="entry name" value="Sig_transdc_resp-reg_receiver"/>
</dbReference>
<dbReference type="EMBL" id="JACHWY010000003">
    <property type="protein sequence ID" value="MBB3048210.1"/>
    <property type="molecule type" value="Genomic_DNA"/>
</dbReference>
<dbReference type="InterPro" id="IPR052893">
    <property type="entry name" value="TCS_response_regulator"/>
</dbReference>
<accession>A0A7W4W6G3</accession>
<sequence>MNAADDPVVEVLLVEDLDEDAELTIRALKRCKSITSILRLPDGEKALDYLLGRGEYAARNTMNYPRMILLDLKLPKVDGIDILKAISTKVEFRHIPVVVMTSSRETKDIARAYEFGANSYVVKPVDFSVFSDVASKLGEYWMSINEGSPKIAVQSPLSRSVGG</sequence>
<dbReference type="Gene3D" id="3.40.50.2300">
    <property type="match status" value="1"/>
</dbReference>
<dbReference type="PANTHER" id="PTHR44520:SF1">
    <property type="entry name" value="TWO-COMPONENT SYSTEM REGULATORY PROTEIN"/>
    <property type="match status" value="1"/>
</dbReference>
<evidence type="ECO:0000259" key="2">
    <source>
        <dbReference type="PROSITE" id="PS50110"/>
    </source>
</evidence>
<proteinExistence type="predicted"/>
<dbReference type="Pfam" id="PF00072">
    <property type="entry name" value="Response_reg"/>
    <property type="match status" value="1"/>
</dbReference>
<dbReference type="RefSeq" id="WP_183411009.1">
    <property type="nucleotide sequence ID" value="NZ_JACHWY010000003.1"/>
</dbReference>
<dbReference type="CDD" id="cd17557">
    <property type="entry name" value="REC_Rcp-like"/>
    <property type="match status" value="1"/>
</dbReference>
<reference evidence="3 4" key="1">
    <citation type="submission" date="2020-08" db="EMBL/GenBank/DDBJ databases">
        <title>Genomic Encyclopedia of Type Strains, Phase III (KMG-III): the genomes of soil and plant-associated and newly described type strains.</title>
        <authorList>
            <person name="Whitman W."/>
        </authorList>
    </citation>
    <scope>NUCLEOTIDE SEQUENCE [LARGE SCALE GENOMIC DNA]</scope>
    <source>
        <strain evidence="3 4">CECT 8654</strain>
    </source>
</reference>
<organism evidence="3 4">
    <name type="scientific">Litorivivens lipolytica</name>
    <dbReference type="NCBI Taxonomy" id="1524264"/>
    <lineage>
        <taxon>Bacteria</taxon>
        <taxon>Pseudomonadati</taxon>
        <taxon>Pseudomonadota</taxon>
        <taxon>Gammaproteobacteria</taxon>
        <taxon>Litorivivens</taxon>
    </lineage>
</organism>
<keyword evidence="1" id="KW-0597">Phosphoprotein</keyword>
<dbReference type="GO" id="GO:0000160">
    <property type="term" value="P:phosphorelay signal transduction system"/>
    <property type="evidence" value="ECO:0007669"/>
    <property type="project" value="InterPro"/>
</dbReference>
<name>A0A7W4W6G3_9GAMM</name>